<dbReference type="Proteomes" id="UP000183794">
    <property type="component" value="Unassembled WGS sequence"/>
</dbReference>
<dbReference type="EMBL" id="FPLD01000133">
    <property type="protein sequence ID" value="SGZ18288.1"/>
    <property type="molecule type" value="Genomic_DNA"/>
</dbReference>
<gene>
    <name evidence="1" type="ORF">NVI5450_4630</name>
</gene>
<organism evidence="1 2">
    <name type="scientific">Moritella viscosa</name>
    <dbReference type="NCBI Taxonomy" id="80854"/>
    <lineage>
        <taxon>Bacteria</taxon>
        <taxon>Pseudomonadati</taxon>
        <taxon>Pseudomonadota</taxon>
        <taxon>Gammaproteobacteria</taxon>
        <taxon>Alteromonadales</taxon>
        <taxon>Moritellaceae</taxon>
        <taxon>Moritella</taxon>
    </lineage>
</organism>
<sequence length="41" mass="4816">MGLLKTKTPRIKQTLKTLIHLQLMGLYITRTQFFTIPLILM</sequence>
<dbReference type="AlphaFoldDB" id="A0A1L0CL17"/>
<name>A0A1L0CL17_9GAMM</name>
<evidence type="ECO:0000313" key="2">
    <source>
        <dbReference type="Proteomes" id="UP000183794"/>
    </source>
</evidence>
<accession>A0A1L0CL17</accession>
<reference evidence="1 2" key="1">
    <citation type="submission" date="2016-11" db="EMBL/GenBank/DDBJ databases">
        <authorList>
            <person name="Jaros S."/>
            <person name="Januszkiewicz K."/>
            <person name="Wedrychowicz H."/>
        </authorList>
    </citation>
    <scope>NUCLEOTIDE SEQUENCE [LARGE SCALE GENOMIC DNA]</scope>
    <source>
        <strain evidence="1">NVI 5450</strain>
    </source>
</reference>
<protein>
    <submittedName>
        <fullName evidence="1">Uncharacterized protein</fullName>
    </submittedName>
</protein>
<proteinExistence type="predicted"/>
<evidence type="ECO:0000313" key="1">
    <source>
        <dbReference type="EMBL" id="SGZ18288.1"/>
    </source>
</evidence>